<dbReference type="SUPFAM" id="SSF100895">
    <property type="entry name" value="Kazal-type serine protease inhibitors"/>
    <property type="match status" value="2"/>
</dbReference>
<dbReference type="GeneID" id="105749218"/>
<gene>
    <name evidence="6" type="primary">LOC105749218</name>
    <name evidence="7" type="synonym">LOC116421682</name>
</gene>
<dbReference type="Ensembl" id="ENSSHAT00000038938.1">
    <property type="protein sequence ID" value="ENSSHAP00000029210.1"/>
    <property type="gene ID" value="ENSSHAG00000029484.1"/>
</dbReference>
<dbReference type="SMART" id="SM00280">
    <property type="entry name" value="KAZAL"/>
    <property type="match status" value="2"/>
</dbReference>
<accession>A0A7N4NWD7</accession>
<dbReference type="OMA" id="YSAICTM"/>
<evidence type="ECO:0000259" key="5">
    <source>
        <dbReference type="PROSITE" id="PS51465"/>
    </source>
</evidence>
<evidence type="ECO:0000256" key="3">
    <source>
        <dbReference type="ARBA" id="ARBA00023157"/>
    </source>
</evidence>
<feature type="chain" id="PRO_5044661082" description="Kazal-like domain-containing protein" evidence="4">
    <location>
        <begin position="19"/>
        <end position="141"/>
    </location>
</feature>
<proteinExistence type="predicted"/>
<dbReference type="CDD" id="cd01327">
    <property type="entry name" value="KAZAL_PSTI"/>
    <property type="match status" value="1"/>
</dbReference>
<reference evidence="6 8" key="1">
    <citation type="journal article" date="2011" name="Proc. Natl. Acad. Sci. U.S.A.">
        <title>Genetic diversity and population structure of the endangered marsupial Sarcophilus harrisii (Tasmanian devil).</title>
        <authorList>
            <person name="Miller W."/>
            <person name="Hayes V.M."/>
            <person name="Ratan A."/>
            <person name="Petersen D.C."/>
            <person name="Wittekindt N.E."/>
            <person name="Miller J."/>
            <person name="Walenz B."/>
            <person name="Knight J."/>
            <person name="Qi J."/>
            <person name="Zhao F."/>
            <person name="Wang Q."/>
            <person name="Bedoya-Reina O.C."/>
            <person name="Katiyar N."/>
            <person name="Tomsho L.P."/>
            <person name="Kasson L.M."/>
            <person name="Hardie R.A."/>
            <person name="Woodbridge P."/>
            <person name="Tindall E.A."/>
            <person name="Bertelsen M.F."/>
            <person name="Dixon D."/>
            <person name="Pyecroft S."/>
            <person name="Helgen K.M."/>
            <person name="Lesk A.M."/>
            <person name="Pringle T.H."/>
            <person name="Patterson N."/>
            <person name="Zhang Y."/>
            <person name="Kreiss A."/>
            <person name="Woods G.M."/>
            <person name="Jones M.E."/>
            <person name="Schuster S.C."/>
        </authorList>
    </citation>
    <scope>NUCLEOTIDE SEQUENCE [LARGE SCALE GENOMIC DNA]</scope>
</reference>
<feature type="signal peptide" evidence="4">
    <location>
        <begin position="1"/>
        <end position="18"/>
    </location>
</feature>
<name>A0A7N4NWD7_SARHA</name>
<dbReference type="Gene3D" id="3.30.60.30">
    <property type="match status" value="2"/>
</dbReference>
<evidence type="ECO:0000313" key="7">
    <source>
        <dbReference type="Ensembl" id="ENSSHAP00000040616.1"/>
    </source>
</evidence>
<evidence type="ECO:0000256" key="4">
    <source>
        <dbReference type="SAM" id="SignalP"/>
    </source>
</evidence>
<dbReference type="PANTHER" id="PTHR47499">
    <property type="entry name" value="SERINE PROTEASE INHIBITOR KAZAL-TYPE 7 SPINK7"/>
    <property type="match status" value="1"/>
</dbReference>
<evidence type="ECO:0000313" key="6">
    <source>
        <dbReference type="Ensembl" id="ENSSHAP00000029210.1"/>
    </source>
</evidence>
<protein>
    <recommendedName>
        <fullName evidence="5">Kazal-like domain-containing protein</fullName>
    </recommendedName>
</protein>
<dbReference type="InterPro" id="IPR002350">
    <property type="entry name" value="Kazal_dom"/>
</dbReference>
<dbReference type="OrthoDB" id="9450974at2759"/>
<evidence type="ECO:0000313" key="8">
    <source>
        <dbReference type="Proteomes" id="UP000007648"/>
    </source>
</evidence>
<dbReference type="RefSeq" id="XP_012396356.1">
    <property type="nucleotide sequence ID" value="XM_012540902.3"/>
</dbReference>
<dbReference type="AlphaFoldDB" id="A0A7N4NWD7"/>
<comment type="subcellular location">
    <subcellularLocation>
        <location evidence="1">Secreted</location>
    </subcellularLocation>
</comment>
<keyword evidence="2" id="KW-0964">Secreted</keyword>
<keyword evidence="4" id="KW-0732">Signal</keyword>
<reference evidence="6" key="2">
    <citation type="submission" date="2025-05" db="UniProtKB">
        <authorList>
            <consortium name="Ensembl"/>
        </authorList>
    </citation>
    <scope>IDENTIFICATION</scope>
</reference>
<dbReference type="PROSITE" id="PS51465">
    <property type="entry name" value="KAZAL_2"/>
    <property type="match status" value="2"/>
</dbReference>
<dbReference type="GeneTree" id="ENSGT00520000060726"/>
<keyword evidence="3" id="KW-1015">Disulfide bond</keyword>
<keyword evidence="8" id="KW-1185">Reference proteome</keyword>
<dbReference type="Ensembl" id="ENSSHAT00000041980.1">
    <property type="protein sequence ID" value="ENSSHAP00000040616.1"/>
    <property type="gene ID" value="ENSSHAG00000031584.1"/>
</dbReference>
<dbReference type="PROSITE" id="PS00282">
    <property type="entry name" value="KAZAL_1"/>
    <property type="match status" value="2"/>
</dbReference>
<dbReference type="CDD" id="cd00104">
    <property type="entry name" value="KAZAL_FS"/>
    <property type="match status" value="1"/>
</dbReference>
<dbReference type="Pfam" id="PF00050">
    <property type="entry name" value="Kazal_1"/>
    <property type="match status" value="2"/>
</dbReference>
<dbReference type="FunFam" id="3.30.60.30:FF:000036">
    <property type="entry name" value="Ovomucoid"/>
    <property type="match status" value="1"/>
</dbReference>
<feature type="domain" description="Kazal-like" evidence="5">
    <location>
        <begin position="93"/>
        <end position="141"/>
    </location>
</feature>
<feature type="domain" description="Kazal-like" evidence="5">
    <location>
        <begin position="31"/>
        <end position="92"/>
    </location>
</feature>
<dbReference type="GO" id="GO:0005576">
    <property type="term" value="C:extracellular region"/>
    <property type="evidence" value="ECO:0007669"/>
    <property type="project" value="UniProtKB-SubCell"/>
</dbReference>
<evidence type="ECO:0000256" key="2">
    <source>
        <dbReference type="ARBA" id="ARBA00022525"/>
    </source>
</evidence>
<sequence>MMKSAILAFLALATSTWAFSDDNQAKVSQVKGTKINCSKYSMVQDNGLLCPRFFDPLCGSDGNDYSNECMLCASNLEKKQNIRKLHDGKCVQCPKEEQPLCTLELRLHCASDGIAYSNKCTFCNAVVKSRNRLTLKNYGAC</sequence>
<evidence type="ECO:0000256" key="1">
    <source>
        <dbReference type="ARBA" id="ARBA00004613"/>
    </source>
</evidence>
<organism evidence="6 8">
    <name type="scientific">Sarcophilus harrisii</name>
    <name type="common">Tasmanian devil</name>
    <name type="synonym">Sarcophilus laniarius</name>
    <dbReference type="NCBI Taxonomy" id="9305"/>
    <lineage>
        <taxon>Eukaryota</taxon>
        <taxon>Metazoa</taxon>
        <taxon>Chordata</taxon>
        <taxon>Craniata</taxon>
        <taxon>Vertebrata</taxon>
        <taxon>Euteleostomi</taxon>
        <taxon>Mammalia</taxon>
        <taxon>Metatheria</taxon>
        <taxon>Dasyuromorphia</taxon>
        <taxon>Dasyuridae</taxon>
        <taxon>Sarcophilus</taxon>
    </lineage>
</organism>
<dbReference type="KEGG" id="shr:105749218"/>
<dbReference type="InterPro" id="IPR050159">
    <property type="entry name" value="Kazal-type_SerProtInhib"/>
</dbReference>
<dbReference type="Proteomes" id="UP000007648">
    <property type="component" value="Unassembled WGS sequence"/>
</dbReference>
<dbReference type="PANTHER" id="PTHR47499:SF2">
    <property type="entry name" value="SERINE PROTEASE INHIBITOR KAZAL-TYPE 9"/>
    <property type="match status" value="1"/>
</dbReference>
<dbReference type="InterPro" id="IPR036058">
    <property type="entry name" value="Kazal_dom_sf"/>
</dbReference>